<feature type="transmembrane region" description="Helical" evidence="9">
    <location>
        <begin position="422"/>
        <end position="442"/>
    </location>
</feature>
<evidence type="ECO:0000313" key="11">
    <source>
        <dbReference type="EMBL" id="TCK27204.1"/>
    </source>
</evidence>
<feature type="region of interest" description="Disordered" evidence="8">
    <location>
        <begin position="350"/>
        <end position="418"/>
    </location>
</feature>
<feature type="compositionally biased region" description="Low complexity" evidence="8">
    <location>
        <begin position="452"/>
        <end position="468"/>
    </location>
</feature>
<dbReference type="InterPro" id="IPR008271">
    <property type="entry name" value="Ser/Thr_kinase_AS"/>
</dbReference>
<dbReference type="PANTHER" id="PTHR43289">
    <property type="entry name" value="MITOGEN-ACTIVATED PROTEIN KINASE KINASE KINASE 20-RELATED"/>
    <property type="match status" value="1"/>
</dbReference>
<feature type="region of interest" description="Disordered" evidence="8">
    <location>
        <begin position="445"/>
        <end position="475"/>
    </location>
</feature>
<dbReference type="CDD" id="cd14014">
    <property type="entry name" value="STKc_PknB_like"/>
    <property type="match status" value="1"/>
</dbReference>
<keyword evidence="5 11" id="KW-0418">Kinase</keyword>
<dbReference type="PROSITE" id="PS50011">
    <property type="entry name" value="PROTEIN_KINASE_DOM"/>
    <property type="match status" value="1"/>
</dbReference>
<evidence type="ECO:0000256" key="1">
    <source>
        <dbReference type="ARBA" id="ARBA00012513"/>
    </source>
</evidence>
<dbReference type="EC" id="2.7.11.1" evidence="1"/>
<evidence type="ECO:0000256" key="5">
    <source>
        <dbReference type="ARBA" id="ARBA00022777"/>
    </source>
</evidence>
<dbReference type="GO" id="GO:0004674">
    <property type="term" value="F:protein serine/threonine kinase activity"/>
    <property type="evidence" value="ECO:0007669"/>
    <property type="project" value="UniProtKB-KW"/>
</dbReference>
<evidence type="ECO:0000256" key="4">
    <source>
        <dbReference type="ARBA" id="ARBA00022741"/>
    </source>
</evidence>
<gene>
    <name evidence="11" type="ORF">EV378_3071</name>
</gene>
<keyword evidence="12" id="KW-1185">Reference proteome</keyword>
<comment type="caution">
    <text evidence="11">The sequence shown here is derived from an EMBL/GenBank/DDBJ whole genome shotgun (WGS) entry which is preliminary data.</text>
</comment>
<protein>
    <recommendedName>
        <fullName evidence="1">non-specific serine/threonine protein kinase</fullName>
        <ecNumber evidence="1">2.7.11.1</ecNumber>
    </recommendedName>
</protein>
<feature type="compositionally biased region" description="Basic and acidic residues" evidence="8">
    <location>
        <begin position="26"/>
        <end position="47"/>
    </location>
</feature>
<keyword evidence="2 11" id="KW-0723">Serine/threonine-protein kinase</keyword>
<evidence type="ECO:0000256" key="7">
    <source>
        <dbReference type="PROSITE-ProRule" id="PRU10141"/>
    </source>
</evidence>
<evidence type="ECO:0000313" key="12">
    <source>
        <dbReference type="Proteomes" id="UP000295560"/>
    </source>
</evidence>
<feature type="compositionally biased region" description="Basic and acidic residues" evidence="8">
    <location>
        <begin position="360"/>
        <end position="383"/>
    </location>
</feature>
<proteinExistence type="predicted"/>
<dbReference type="EMBL" id="SMFZ01000001">
    <property type="protein sequence ID" value="TCK27204.1"/>
    <property type="molecule type" value="Genomic_DNA"/>
</dbReference>
<dbReference type="PANTHER" id="PTHR43289:SF6">
    <property type="entry name" value="SERINE_THREONINE-PROTEIN KINASE NEKL-3"/>
    <property type="match status" value="1"/>
</dbReference>
<keyword evidence="9" id="KW-1133">Transmembrane helix</keyword>
<keyword evidence="6 7" id="KW-0067">ATP-binding</keyword>
<dbReference type="InterPro" id="IPR017441">
    <property type="entry name" value="Protein_kinase_ATP_BS"/>
</dbReference>
<dbReference type="AlphaFoldDB" id="A0A4R1HWT3"/>
<keyword evidence="3" id="KW-0808">Transferase</keyword>
<dbReference type="PROSITE" id="PS00108">
    <property type="entry name" value="PROTEIN_KINASE_ST"/>
    <property type="match status" value="1"/>
</dbReference>
<sequence>MPRGDDPDRTRRGDTWQTGNHRRPPQRGDGDPATRRHGRPDDPDATRHAGPPDPGATRRVGPGDPGATRRVGPGDPDATRRVDDPGAPTRWTGAGADPGVTRRVDPGDGPTRNLGGPVRAPQPSATRMLPQPVGGPELLGGRYRLEGLIGQGGMADVHRATDTRLNRPVAVKIFGPGNDPTADQRFSQEAQVMANLHHPGLVGVHDFAVEPHRAYLVMELVDGPTLRQVIESEQLPPDEIRRIGLDVAQTLDYVHGQGVTHRDVKPSNILLGADGRAKLADFGVASLLGADGHTAAGEIVGTPAYLAPEQIRGGEVGPPADVYALGLVLLECWTGRQEYQGEGIEGAAERLNRSPVVPRDTPEPLREAITEMTRTDPRGRPSARDAAGILSESAPPPTAPPPPADVERDEPRDPGSSGTGRWIAIGAFVIALLVLVIGLLLWNNRDSDTPAAPQTTTSESRTTTEAPTSGNQGPGFSIPSIPTQLPSGIPTQLPSLPSGIPTQIPSIPTSLPNIPDDASGFWKDIQDWWNNLF</sequence>
<feature type="compositionally biased region" description="Basic and acidic residues" evidence="8">
    <location>
        <begin position="1"/>
        <end position="14"/>
    </location>
</feature>
<dbReference type="RefSeq" id="WP_132425595.1">
    <property type="nucleotide sequence ID" value="NZ_SMFZ01000001.1"/>
</dbReference>
<name>A0A4R1HWT3_PSEEN</name>
<evidence type="ECO:0000256" key="6">
    <source>
        <dbReference type="ARBA" id="ARBA00022840"/>
    </source>
</evidence>
<dbReference type="OrthoDB" id="9762169at2"/>
<reference evidence="11 12" key="1">
    <citation type="submission" date="2019-03" db="EMBL/GenBank/DDBJ databases">
        <title>Sequencing the genomes of 1000 actinobacteria strains.</title>
        <authorList>
            <person name="Klenk H.-P."/>
        </authorList>
    </citation>
    <scope>NUCLEOTIDE SEQUENCE [LARGE SCALE GENOMIC DNA]</scope>
    <source>
        <strain evidence="11 12">DSM 44969</strain>
    </source>
</reference>
<dbReference type="InterPro" id="IPR000719">
    <property type="entry name" value="Prot_kinase_dom"/>
</dbReference>
<dbReference type="GO" id="GO:0005524">
    <property type="term" value="F:ATP binding"/>
    <property type="evidence" value="ECO:0007669"/>
    <property type="project" value="UniProtKB-UniRule"/>
</dbReference>
<keyword evidence="9" id="KW-0812">Transmembrane</keyword>
<dbReference type="Gene3D" id="1.10.510.10">
    <property type="entry name" value="Transferase(Phosphotransferase) domain 1"/>
    <property type="match status" value="1"/>
</dbReference>
<evidence type="ECO:0000256" key="2">
    <source>
        <dbReference type="ARBA" id="ARBA00022527"/>
    </source>
</evidence>
<accession>A0A4R1HWT3</accession>
<dbReference type="InterPro" id="IPR011009">
    <property type="entry name" value="Kinase-like_dom_sf"/>
</dbReference>
<evidence type="ECO:0000256" key="3">
    <source>
        <dbReference type="ARBA" id="ARBA00022679"/>
    </source>
</evidence>
<keyword evidence="9" id="KW-0472">Membrane</keyword>
<feature type="domain" description="Protein kinase" evidence="10">
    <location>
        <begin position="143"/>
        <end position="390"/>
    </location>
</feature>
<dbReference type="SUPFAM" id="SSF56112">
    <property type="entry name" value="Protein kinase-like (PK-like)"/>
    <property type="match status" value="1"/>
</dbReference>
<feature type="binding site" evidence="7">
    <location>
        <position position="172"/>
    </location>
    <ligand>
        <name>ATP</name>
        <dbReference type="ChEBI" id="CHEBI:30616"/>
    </ligand>
</feature>
<dbReference type="Pfam" id="PF00069">
    <property type="entry name" value="Pkinase"/>
    <property type="match status" value="1"/>
</dbReference>
<evidence type="ECO:0000259" key="10">
    <source>
        <dbReference type="PROSITE" id="PS50011"/>
    </source>
</evidence>
<feature type="compositionally biased region" description="Pro residues" evidence="8">
    <location>
        <begin position="394"/>
        <end position="404"/>
    </location>
</feature>
<dbReference type="PROSITE" id="PS00107">
    <property type="entry name" value="PROTEIN_KINASE_ATP"/>
    <property type="match status" value="1"/>
</dbReference>
<dbReference type="Proteomes" id="UP000295560">
    <property type="component" value="Unassembled WGS sequence"/>
</dbReference>
<dbReference type="Gene3D" id="3.30.200.20">
    <property type="entry name" value="Phosphorylase Kinase, domain 1"/>
    <property type="match status" value="1"/>
</dbReference>
<evidence type="ECO:0000256" key="8">
    <source>
        <dbReference type="SAM" id="MobiDB-lite"/>
    </source>
</evidence>
<dbReference type="SMART" id="SM00220">
    <property type="entry name" value="S_TKc"/>
    <property type="match status" value="1"/>
</dbReference>
<evidence type="ECO:0000256" key="9">
    <source>
        <dbReference type="SAM" id="Phobius"/>
    </source>
</evidence>
<organism evidence="11 12">
    <name type="scientific">Pseudonocardia endophytica</name>
    <dbReference type="NCBI Taxonomy" id="401976"/>
    <lineage>
        <taxon>Bacteria</taxon>
        <taxon>Bacillati</taxon>
        <taxon>Actinomycetota</taxon>
        <taxon>Actinomycetes</taxon>
        <taxon>Pseudonocardiales</taxon>
        <taxon>Pseudonocardiaceae</taxon>
        <taxon>Pseudonocardia</taxon>
    </lineage>
</organism>
<feature type="region of interest" description="Disordered" evidence="8">
    <location>
        <begin position="1"/>
        <end position="138"/>
    </location>
</feature>
<keyword evidence="4 7" id="KW-0547">Nucleotide-binding</keyword>